<organism evidence="3">
    <name type="scientific">Methylophaga aminisulfidivorans</name>
    <dbReference type="NCBI Taxonomy" id="230105"/>
    <lineage>
        <taxon>Bacteria</taxon>
        <taxon>Pseudomonadati</taxon>
        <taxon>Pseudomonadota</taxon>
        <taxon>Gammaproteobacteria</taxon>
        <taxon>Thiotrichales</taxon>
        <taxon>Piscirickettsiaceae</taxon>
        <taxon>Methylophaga</taxon>
    </lineage>
</organism>
<name>A0A7C1VS70_9GAMM</name>
<dbReference type="Pfam" id="PF07396">
    <property type="entry name" value="Porin_O_P"/>
    <property type="match status" value="1"/>
</dbReference>
<dbReference type="InterPro" id="IPR010870">
    <property type="entry name" value="Porin_O/P"/>
</dbReference>
<sequence length="419" mass="46987">MKFKRTILASTLMAAMSSGYAATPSNEEIWQLLQEMKQQLEDVKQQNQNLKTENQSLKQQVDETQLKAQEASDTAEALAIATEEAVKSAAASESKTSIGGYGELHYNNLQNQGTGKDKDEIDFHRFVLFFNHEFNDRLRLFSELELEHSISGDGQNGEVELEQAYIQYDLSAHHRVNAGLFLMPIGLINETHEPNTFYGVERNNVEKNIIPTTWWEGGVMFSGEVAEGFSYDVAMTSGLNTSLSNNYAVRNGREKVSEADASDFAYTGRLKWTAIPGIEVATSLQYQEDVTQGQDPEAGSAVFWEVHTAIQKGPYGLRALYATWHLDGDGPADVGADKQTGWYVEPSYKLTDSVGLFTRYSLWDNQAGNSSDSEVRSWDMGVNWWLDPQVVVKFDYQDQDAEDKDDEFDGFNIGLGYQF</sequence>
<dbReference type="InterPro" id="IPR023614">
    <property type="entry name" value="Porin_dom_sf"/>
</dbReference>
<accession>A0A7C1VS70</accession>
<feature type="signal peptide" evidence="2">
    <location>
        <begin position="1"/>
        <end position="21"/>
    </location>
</feature>
<evidence type="ECO:0000256" key="1">
    <source>
        <dbReference type="SAM" id="Coils"/>
    </source>
</evidence>
<reference evidence="3" key="1">
    <citation type="journal article" date="2020" name="mSystems">
        <title>Genome- and Community-Level Interaction Insights into Carbon Utilization and Element Cycling Functions of Hydrothermarchaeota in Hydrothermal Sediment.</title>
        <authorList>
            <person name="Zhou Z."/>
            <person name="Liu Y."/>
            <person name="Xu W."/>
            <person name="Pan J."/>
            <person name="Luo Z.H."/>
            <person name="Li M."/>
        </authorList>
    </citation>
    <scope>NUCLEOTIDE SEQUENCE [LARGE SCALE GENOMIC DNA]</scope>
    <source>
        <strain evidence="3">HyVt-380</strain>
    </source>
</reference>
<keyword evidence="1" id="KW-0175">Coiled coil</keyword>
<dbReference type="Proteomes" id="UP000886384">
    <property type="component" value="Unassembled WGS sequence"/>
</dbReference>
<dbReference type="EMBL" id="DRHY01000313">
    <property type="protein sequence ID" value="HEC75382.1"/>
    <property type="molecule type" value="Genomic_DNA"/>
</dbReference>
<evidence type="ECO:0000313" key="3">
    <source>
        <dbReference type="EMBL" id="HEC75382.1"/>
    </source>
</evidence>
<protein>
    <submittedName>
        <fullName evidence="3">Porin</fullName>
    </submittedName>
</protein>
<dbReference type="CDD" id="cd14686">
    <property type="entry name" value="bZIP"/>
    <property type="match status" value="1"/>
</dbReference>
<comment type="caution">
    <text evidence="3">The sequence shown here is derived from an EMBL/GenBank/DDBJ whole genome shotgun (WGS) entry which is preliminary data.</text>
</comment>
<feature type="chain" id="PRO_5028229322" evidence="2">
    <location>
        <begin position="22"/>
        <end position="419"/>
    </location>
</feature>
<dbReference type="AlphaFoldDB" id="A0A7C1VS70"/>
<proteinExistence type="predicted"/>
<evidence type="ECO:0000256" key="2">
    <source>
        <dbReference type="SAM" id="SignalP"/>
    </source>
</evidence>
<feature type="coiled-coil region" evidence="1">
    <location>
        <begin position="26"/>
        <end position="74"/>
    </location>
</feature>
<dbReference type="SUPFAM" id="SSF56935">
    <property type="entry name" value="Porins"/>
    <property type="match status" value="1"/>
</dbReference>
<dbReference type="Gene3D" id="2.40.160.10">
    <property type="entry name" value="Porin"/>
    <property type="match status" value="1"/>
</dbReference>
<gene>
    <name evidence="3" type="ORF">ENI26_13610</name>
</gene>
<keyword evidence="2" id="KW-0732">Signal</keyword>